<dbReference type="RefSeq" id="WP_100787851.1">
    <property type="nucleotide sequence ID" value="NZ_NPDX01000001.1"/>
</dbReference>
<dbReference type="OrthoDB" id="9156594at2"/>
<reference evidence="2 3" key="1">
    <citation type="submission" date="2017-07" db="EMBL/GenBank/DDBJ databases">
        <title>Leptospira spp. isolated from tropical soils.</title>
        <authorList>
            <person name="Thibeaux R."/>
            <person name="Iraola G."/>
            <person name="Ferres I."/>
            <person name="Bierque E."/>
            <person name="Girault D."/>
            <person name="Soupe-Gilbert M.-E."/>
            <person name="Picardeau M."/>
            <person name="Goarant C."/>
        </authorList>
    </citation>
    <scope>NUCLEOTIDE SEQUENCE [LARGE SCALE GENOMIC DNA]</scope>
    <source>
        <strain evidence="2 3">FH2-B-A1</strain>
    </source>
</reference>
<dbReference type="InterPro" id="IPR036890">
    <property type="entry name" value="HATPase_C_sf"/>
</dbReference>
<gene>
    <name evidence="2" type="ORF">CH364_09780</name>
</gene>
<evidence type="ECO:0000313" key="3">
    <source>
        <dbReference type="Proteomes" id="UP000232145"/>
    </source>
</evidence>
<evidence type="ECO:0000313" key="2">
    <source>
        <dbReference type="EMBL" id="PJZ86428.1"/>
    </source>
</evidence>
<evidence type="ECO:0000259" key="1">
    <source>
        <dbReference type="Pfam" id="PF14213"/>
    </source>
</evidence>
<dbReference type="Gene3D" id="3.30.565.10">
    <property type="entry name" value="Histidine kinase-like ATPase, C-terminal domain"/>
    <property type="match status" value="1"/>
</dbReference>
<organism evidence="2 3">
    <name type="scientific">Leptospira harrisiae</name>
    <dbReference type="NCBI Taxonomy" id="2023189"/>
    <lineage>
        <taxon>Bacteria</taxon>
        <taxon>Pseudomonadati</taxon>
        <taxon>Spirochaetota</taxon>
        <taxon>Spirochaetia</taxon>
        <taxon>Leptospirales</taxon>
        <taxon>Leptospiraceae</taxon>
        <taxon>Leptospira</taxon>
    </lineage>
</organism>
<protein>
    <recommendedName>
        <fullName evidence="1">DUF4325 domain-containing protein</fullName>
    </recommendedName>
</protein>
<name>A0A2N0AQ32_9LEPT</name>
<dbReference type="Proteomes" id="UP000232145">
    <property type="component" value="Unassembled WGS sequence"/>
</dbReference>
<dbReference type="EMBL" id="NPDX01000001">
    <property type="protein sequence ID" value="PJZ86428.1"/>
    <property type="molecule type" value="Genomic_DNA"/>
</dbReference>
<dbReference type="Pfam" id="PF14213">
    <property type="entry name" value="DUF4325"/>
    <property type="match status" value="1"/>
</dbReference>
<comment type="caution">
    <text evidence="2">The sequence shown here is derived from an EMBL/GenBank/DDBJ whole genome shotgun (WGS) entry which is preliminary data.</text>
</comment>
<dbReference type="SUPFAM" id="SSF55874">
    <property type="entry name" value="ATPase domain of HSP90 chaperone/DNA topoisomerase II/histidine kinase"/>
    <property type="match status" value="1"/>
</dbReference>
<keyword evidence="3" id="KW-1185">Reference proteome</keyword>
<accession>A0A2N0AQ32</accession>
<proteinExistence type="predicted"/>
<dbReference type="AlphaFoldDB" id="A0A2N0AQ32"/>
<dbReference type="InterPro" id="IPR025474">
    <property type="entry name" value="DUF4325"/>
</dbReference>
<sequence>MIITIPTEFNFSNNGIIDFDKILSVFNWETKENEITIDFKQCFDANYQTLSLLVPFIMKKKSEGKLIKIIYNDHPRSASNMWKKMGAQGLFNVLLNETNNFVSNKFKPMFALRSNKDFQLILNKIADFTDEFDIQYEKTLRYILSELFYNSIEHGCSYYNHGYKSFPLPATVQFSFYEKRNEISFMIADLGIGIKKHIEQTYPGFKNDIEAITHSLKPNISGTFAKRMRNPYSQINNAGMGLYLSSNIVKRLHSDMYIISGNGMVHISPNDMTTKNLKYNWPGTFIYLTIKLNRQLNESFDNLLETFRKSAQEEQKHNDSKENTNKFYVNIFNHFGSFAEDKEKAIKFREEKIIPAINEGKNVIFDFSNVTSSPHSFINALIASPIEKLGLIAYKKIKVINGTKDINGIVEYIFEEYTPDH</sequence>
<feature type="domain" description="DUF4325" evidence="1">
    <location>
        <begin position="345"/>
        <end position="406"/>
    </location>
</feature>